<sequence>MEINAELKRSCSVREWRPKRQQERGKPEMRTLDARAETKEANEDRSGGHMKLDRRRRETQQQSAFVYQTLAQAQLVGLKRGSFKSSGSTTRPPLFNLK</sequence>
<name>A0A5N6LWE9_9ASTR</name>
<dbReference type="AlphaFoldDB" id="A0A5N6LWE9"/>
<evidence type="ECO:0000313" key="3">
    <source>
        <dbReference type="Proteomes" id="UP000326396"/>
    </source>
</evidence>
<dbReference type="EMBL" id="SZYD01000018">
    <property type="protein sequence ID" value="KAD2805929.1"/>
    <property type="molecule type" value="Genomic_DNA"/>
</dbReference>
<organism evidence="2 3">
    <name type="scientific">Mikania micrantha</name>
    <name type="common">bitter vine</name>
    <dbReference type="NCBI Taxonomy" id="192012"/>
    <lineage>
        <taxon>Eukaryota</taxon>
        <taxon>Viridiplantae</taxon>
        <taxon>Streptophyta</taxon>
        <taxon>Embryophyta</taxon>
        <taxon>Tracheophyta</taxon>
        <taxon>Spermatophyta</taxon>
        <taxon>Magnoliopsida</taxon>
        <taxon>eudicotyledons</taxon>
        <taxon>Gunneridae</taxon>
        <taxon>Pentapetalae</taxon>
        <taxon>asterids</taxon>
        <taxon>campanulids</taxon>
        <taxon>Asterales</taxon>
        <taxon>Asteraceae</taxon>
        <taxon>Asteroideae</taxon>
        <taxon>Heliantheae alliance</taxon>
        <taxon>Eupatorieae</taxon>
        <taxon>Mikania</taxon>
    </lineage>
</organism>
<feature type="region of interest" description="Disordered" evidence="1">
    <location>
        <begin position="1"/>
        <end position="61"/>
    </location>
</feature>
<accession>A0A5N6LWE9</accession>
<feature type="region of interest" description="Disordered" evidence="1">
    <location>
        <begin position="79"/>
        <end position="98"/>
    </location>
</feature>
<protein>
    <submittedName>
        <fullName evidence="2">Uncharacterized protein</fullName>
    </submittedName>
</protein>
<evidence type="ECO:0000256" key="1">
    <source>
        <dbReference type="SAM" id="MobiDB-lite"/>
    </source>
</evidence>
<keyword evidence="3" id="KW-1185">Reference proteome</keyword>
<reference evidence="2 3" key="1">
    <citation type="submission" date="2019-05" db="EMBL/GenBank/DDBJ databases">
        <title>Mikania micrantha, genome provides insights into the molecular mechanism of rapid growth.</title>
        <authorList>
            <person name="Liu B."/>
        </authorList>
    </citation>
    <scope>NUCLEOTIDE SEQUENCE [LARGE SCALE GENOMIC DNA]</scope>
    <source>
        <strain evidence="2">NLD-2019</strain>
        <tissue evidence="2">Leaf</tissue>
    </source>
</reference>
<feature type="compositionally biased region" description="Basic and acidic residues" evidence="1">
    <location>
        <begin position="1"/>
        <end position="59"/>
    </location>
</feature>
<comment type="caution">
    <text evidence="2">The sequence shown here is derived from an EMBL/GenBank/DDBJ whole genome shotgun (WGS) entry which is preliminary data.</text>
</comment>
<proteinExistence type="predicted"/>
<evidence type="ECO:0000313" key="2">
    <source>
        <dbReference type="EMBL" id="KAD2805929.1"/>
    </source>
</evidence>
<gene>
    <name evidence="2" type="ORF">E3N88_39306</name>
</gene>
<dbReference type="Proteomes" id="UP000326396">
    <property type="component" value="Linkage Group LG8"/>
</dbReference>